<feature type="region of interest" description="Disordered" evidence="1">
    <location>
        <begin position="223"/>
        <end position="264"/>
    </location>
</feature>
<dbReference type="EnsemblFungi" id="MAPG_09230T0">
    <property type="protein sequence ID" value="MAPG_09230T0"/>
    <property type="gene ID" value="MAPG_09230"/>
</dbReference>
<evidence type="ECO:0000313" key="4">
    <source>
        <dbReference type="Proteomes" id="UP000011715"/>
    </source>
</evidence>
<dbReference type="PANTHER" id="PTHR47784">
    <property type="entry name" value="STEROL UPTAKE CONTROL PROTEIN 2"/>
    <property type="match status" value="1"/>
</dbReference>
<feature type="compositionally biased region" description="Basic and acidic residues" evidence="1">
    <location>
        <begin position="226"/>
        <end position="236"/>
    </location>
</feature>
<accession>A0A0C4E9E6</accession>
<evidence type="ECO:0000313" key="2">
    <source>
        <dbReference type="EMBL" id="KLU90266.1"/>
    </source>
</evidence>
<feature type="compositionally biased region" description="Basic residues" evidence="1">
    <location>
        <begin position="1"/>
        <end position="14"/>
    </location>
</feature>
<keyword evidence="4" id="KW-1185">Reference proteome</keyword>
<feature type="region of interest" description="Disordered" evidence="1">
    <location>
        <begin position="1"/>
        <end position="49"/>
    </location>
</feature>
<evidence type="ECO:0000313" key="3">
    <source>
        <dbReference type="EnsemblFungi" id="MAPG_09230T0"/>
    </source>
</evidence>
<dbReference type="OrthoDB" id="5295362at2759"/>
<proteinExistence type="predicted"/>
<dbReference type="InterPro" id="IPR053157">
    <property type="entry name" value="Sterol_Uptake_Regulator"/>
</dbReference>
<dbReference type="eggNOG" id="ENOG502RKUA">
    <property type="taxonomic scope" value="Eukaryota"/>
</dbReference>
<feature type="compositionally biased region" description="Basic residues" evidence="1">
    <location>
        <begin position="242"/>
        <end position="257"/>
    </location>
</feature>
<reference evidence="2" key="3">
    <citation type="submission" date="2011-03" db="EMBL/GenBank/DDBJ databases">
        <title>Annotation of Magnaporthe poae ATCC 64411.</title>
        <authorList>
            <person name="Ma L.-J."/>
            <person name="Dead R."/>
            <person name="Young S.K."/>
            <person name="Zeng Q."/>
            <person name="Gargeya S."/>
            <person name="Fitzgerald M."/>
            <person name="Haas B."/>
            <person name="Abouelleil A."/>
            <person name="Alvarado L."/>
            <person name="Arachchi H.M."/>
            <person name="Berlin A."/>
            <person name="Brown A."/>
            <person name="Chapman S.B."/>
            <person name="Chen Z."/>
            <person name="Dunbar C."/>
            <person name="Freedman E."/>
            <person name="Gearin G."/>
            <person name="Gellesch M."/>
            <person name="Goldberg J."/>
            <person name="Griggs A."/>
            <person name="Gujja S."/>
            <person name="Heiman D."/>
            <person name="Howarth C."/>
            <person name="Larson L."/>
            <person name="Lui A."/>
            <person name="MacDonald P.J.P."/>
            <person name="Mehta T."/>
            <person name="Montmayeur A."/>
            <person name="Murphy C."/>
            <person name="Neiman D."/>
            <person name="Pearson M."/>
            <person name="Priest M."/>
            <person name="Roberts A."/>
            <person name="Saif S."/>
            <person name="Shea T."/>
            <person name="Shenoy N."/>
            <person name="Sisk P."/>
            <person name="Stolte C."/>
            <person name="Sykes S."/>
            <person name="Yandava C."/>
            <person name="Wortman J."/>
            <person name="Nusbaum C."/>
            <person name="Birren B."/>
        </authorList>
    </citation>
    <scope>NUCLEOTIDE SEQUENCE</scope>
    <source>
        <strain evidence="2">ATCC 64411</strain>
    </source>
</reference>
<dbReference type="GO" id="GO:0001228">
    <property type="term" value="F:DNA-binding transcription activator activity, RNA polymerase II-specific"/>
    <property type="evidence" value="ECO:0007669"/>
    <property type="project" value="TreeGrafter"/>
</dbReference>
<sequence length="340" mass="37334">MSKQKRKFHSKSRKGCQMCKQRHIKDGTSEPPAGSGSGSGTQSGSPSESTTALEMALLHRWTSATYLSLCCIEEEHQLLQVLVPQAALRLPFLMDGMLAISALDIAINDDGNKYPTLDVDYPLVAARYYDRGLAAFRKLLVGSPRETLDPESHQAMVIFSCIAGIMNMAMPQFDAGPAVEESSSTTGRTLAAAMIHFDMIHGAGQVVLIALDWLEEGPYPTNARPNWKEDVPRGKSPDVSVKRKGHQRHHQHRRLRNHKEPQSHVQAGHLVPGRVLRPHARPQHERPRHPLAHNGRRRLCGCRAAGRAARHPAAHVLGRHPPPHVSGLLVGRAAWQGAGA</sequence>
<reference evidence="4" key="1">
    <citation type="submission" date="2010-05" db="EMBL/GenBank/DDBJ databases">
        <title>The genome sequence of Magnaporthe poae strain ATCC 64411.</title>
        <authorList>
            <person name="Ma L.-J."/>
            <person name="Dead R."/>
            <person name="Young S."/>
            <person name="Zeng Q."/>
            <person name="Koehrsen M."/>
            <person name="Alvarado L."/>
            <person name="Berlin A."/>
            <person name="Chapman S.B."/>
            <person name="Chen Z."/>
            <person name="Freedman E."/>
            <person name="Gellesch M."/>
            <person name="Goldberg J."/>
            <person name="Griggs A."/>
            <person name="Gujja S."/>
            <person name="Heilman E.R."/>
            <person name="Heiman D."/>
            <person name="Hepburn T."/>
            <person name="Howarth C."/>
            <person name="Jen D."/>
            <person name="Larson L."/>
            <person name="Mehta T."/>
            <person name="Neiman D."/>
            <person name="Pearson M."/>
            <person name="Roberts A."/>
            <person name="Saif S."/>
            <person name="Shea T."/>
            <person name="Shenoy N."/>
            <person name="Sisk P."/>
            <person name="Stolte C."/>
            <person name="Sykes S."/>
            <person name="Walk T."/>
            <person name="White J."/>
            <person name="Yandava C."/>
            <person name="Haas B."/>
            <person name="Nusbaum C."/>
            <person name="Birren B."/>
        </authorList>
    </citation>
    <scope>NUCLEOTIDE SEQUENCE [LARGE SCALE GENOMIC DNA]</scope>
    <source>
        <strain evidence="4">ATCC 64411 / 73-15</strain>
    </source>
</reference>
<protein>
    <recommendedName>
        <fullName evidence="5">C6 zinc finger domain-containing protein</fullName>
    </recommendedName>
</protein>
<dbReference type="EMBL" id="ADBL01002260">
    <property type="status" value="NOT_ANNOTATED_CDS"/>
    <property type="molecule type" value="Genomic_DNA"/>
</dbReference>
<dbReference type="VEuPathDB" id="FungiDB:MAPG_09230"/>
<evidence type="ECO:0000256" key="1">
    <source>
        <dbReference type="SAM" id="MobiDB-lite"/>
    </source>
</evidence>
<dbReference type="EMBL" id="GL876974">
    <property type="protein sequence ID" value="KLU90266.1"/>
    <property type="molecule type" value="Genomic_DNA"/>
</dbReference>
<organism evidence="3 4">
    <name type="scientific">Magnaporthiopsis poae (strain ATCC 64411 / 73-15)</name>
    <name type="common">Kentucky bluegrass fungus</name>
    <name type="synonym">Magnaporthe poae</name>
    <dbReference type="NCBI Taxonomy" id="644358"/>
    <lineage>
        <taxon>Eukaryota</taxon>
        <taxon>Fungi</taxon>
        <taxon>Dikarya</taxon>
        <taxon>Ascomycota</taxon>
        <taxon>Pezizomycotina</taxon>
        <taxon>Sordariomycetes</taxon>
        <taxon>Sordariomycetidae</taxon>
        <taxon>Magnaporthales</taxon>
        <taxon>Magnaporthaceae</taxon>
        <taxon>Magnaporthiopsis</taxon>
    </lineage>
</organism>
<dbReference type="PANTHER" id="PTHR47784:SF10">
    <property type="entry name" value="TRANSCRIPTION FACTOR, PUTATIVE (AFU_ORTHOLOGUE AFUA_6G14150)-RELATED"/>
    <property type="match status" value="1"/>
</dbReference>
<dbReference type="STRING" id="644358.A0A0C4E9E6"/>
<gene>
    <name evidence="2" type="ORF">MAPG_09230</name>
</gene>
<evidence type="ECO:0008006" key="5">
    <source>
        <dbReference type="Google" id="ProtNLM"/>
    </source>
</evidence>
<reference evidence="3" key="5">
    <citation type="submission" date="2015-06" db="UniProtKB">
        <authorList>
            <consortium name="EnsemblFungi"/>
        </authorList>
    </citation>
    <scope>IDENTIFICATION</scope>
    <source>
        <strain evidence="3">ATCC 64411</strain>
    </source>
</reference>
<name>A0A0C4E9E6_MAGP6</name>
<reference evidence="2" key="2">
    <citation type="submission" date="2010-05" db="EMBL/GenBank/DDBJ databases">
        <title>The Genome Sequence of Magnaporthe poae strain ATCC 64411.</title>
        <authorList>
            <consortium name="The Broad Institute Genome Sequencing Platform"/>
            <consortium name="Broad Institute Genome Sequencing Center for Infectious Disease"/>
            <person name="Ma L.-J."/>
            <person name="Dead R."/>
            <person name="Young S."/>
            <person name="Zeng Q."/>
            <person name="Koehrsen M."/>
            <person name="Alvarado L."/>
            <person name="Berlin A."/>
            <person name="Chapman S.B."/>
            <person name="Chen Z."/>
            <person name="Freedman E."/>
            <person name="Gellesch M."/>
            <person name="Goldberg J."/>
            <person name="Griggs A."/>
            <person name="Gujja S."/>
            <person name="Heilman E.R."/>
            <person name="Heiman D."/>
            <person name="Hepburn T."/>
            <person name="Howarth C."/>
            <person name="Jen D."/>
            <person name="Larson L."/>
            <person name="Mehta T."/>
            <person name="Neiman D."/>
            <person name="Pearson M."/>
            <person name="Roberts A."/>
            <person name="Saif S."/>
            <person name="Shea T."/>
            <person name="Shenoy N."/>
            <person name="Sisk P."/>
            <person name="Stolte C."/>
            <person name="Sykes S."/>
            <person name="Walk T."/>
            <person name="White J."/>
            <person name="Yandava C."/>
            <person name="Haas B."/>
            <person name="Nusbaum C."/>
            <person name="Birren B."/>
        </authorList>
    </citation>
    <scope>NUCLEOTIDE SEQUENCE</scope>
    <source>
        <strain evidence="2">ATCC 64411</strain>
    </source>
</reference>
<reference evidence="3" key="4">
    <citation type="journal article" date="2015" name="G3 (Bethesda)">
        <title>Genome sequences of three phytopathogenic species of the Magnaporthaceae family of fungi.</title>
        <authorList>
            <person name="Okagaki L.H."/>
            <person name="Nunes C.C."/>
            <person name="Sailsbery J."/>
            <person name="Clay B."/>
            <person name="Brown D."/>
            <person name="John T."/>
            <person name="Oh Y."/>
            <person name="Young N."/>
            <person name="Fitzgerald M."/>
            <person name="Haas B.J."/>
            <person name="Zeng Q."/>
            <person name="Young S."/>
            <person name="Adiconis X."/>
            <person name="Fan L."/>
            <person name="Levin J.Z."/>
            <person name="Mitchell T.K."/>
            <person name="Okubara P.A."/>
            <person name="Farman M.L."/>
            <person name="Kohn L.M."/>
            <person name="Birren B."/>
            <person name="Ma L.-J."/>
            <person name="Dean R.A."/>
        </authorList>
    </citation>
    <scope>NUCLEOTIDE SEQUENCE</scope>
    <source>
        <strain evidence="3">ATCC 64411 / 73-15</strain>
    </source>
</reference>
<dbReference type="AlphaFoldDB" id="A0A0C4E9E6"/>
<dbReference type="Proteomes" id="UP000011715">
    <property type="component" value="Unassembled WGS sequence"/>
</dbReference>